<reference evidence="1" key="1">
    <citation type="submission" date="2022-01" db="EMBL/GenBank/DDBJ databases">
        <title>PSI-footprinting approach for the identification of protein synthesis inhibitor producers.</title>
        <authorList>
            <person name="Handel F."/>
            <person name="Kulik A."/>
            <person name="Wex K.W."/>
            <person name="Berscheid A."/>
            <person name="Saur J.S."/>
            <person name="Winkler A."/>
            <person name="Wibberg D."/>
            <person name="Kalinowski J."/>
            <person name="Broetz-Oesterhelt H."/>
            <person name="Mast Y."/>
        </authorList>
    </citation>
    <scope>NUCLEOTIDE SEQUENCE</scope>
    <source>
        <strain evidence="1">KNN 49.3e</strain>
    </source>
</reference>
<dbReference type="Proteomes" id="UP000830158">
    <property type="component" value="Chromosome"/>
</dbReference>
<evidence type="ECO:0000313" key="2">
    <source>
        <dbReference type="Proteomes" id="UP000830158"/>
    </source>
</evidence>
<dbReference type="NCBIfam" id="NF038175">
    <property type="entry name" value="IniB_NTERM"/>
    <property type="match status" value="1"/>
</dbReference>
<dbReference type="InterPro" id="IPR049709">
    <property type="entry name" value="IniB-like_N"/>
</dbReference>
<protein>
    <submittedName>
        <fullName evidence="1">IniB N-terminal domain-containing protein</fullName>
    </submittedName>
</protein>
<dbReference type="RefSeq" id="WP_116109832.1">
    <property type="nucleotide sequence ID" value="NZ_CP091196.1"/>
</dbReference>
<evidence type="ECO:0000313" key="1">
    <source>
        <dbReference type="EMBL" id="UQS22005.1"/>
    </source>
</evidence>
<proteinExistence type="predicted"/>
<gene>
    <name evidence="1" type="ORF">L1857_03780</name>
</gene>
<accession>A0ABY4NN50</accession>
<keyword evidence="2" id="KW-1185">Reference proteome</keyword>
<name>A0ABY4NN50_9PSEU</name>
<dbReference type="EMBL" id="CP091196">
    <property type="protein sequence ID" value="UQS22005.1"/>
    <property type="molecule type" value="Genomic_DNA"/>
</dbReference>
<sequence>MSLPAQNLHEFVLNLLNDEAARSAFAADPTSALAAAGLSDVTPQDIQEVAPLVADYAPAPLADALSALPLDADVTDLQGAIAQLQAVADAADALPVATPELPLDVPARADLPVETPALPVDTSALPLGEELLGGPTADLGDLPVELPELGDLPLGDLPLGDLPLNVPALDGLPLDARNDLPVGDLPVSDLPVNTLPVEAPDLSSSAVSLPEVEGLQNAVPGLPVELPALGELPSLPTVSTERADVPSELTGLPVDASALPLDAGALPVGTEDVTGLAAAVGLTELPETGGLPVDFDTLGSLPVDAPSLGDEPFTAPDLDVPGVGRFDTTSAGSADGYATTVSYEGDLAEGAAAAAAAAEGAGVAGTAGTPAGAFIGSAAGSTEGFTGGFAVENNEGELQGGLTATEDAVLAGARTDSALGTYTLGVDGTPADAPSLDGLPSFDEAGDLAGSLDSDVLGRAEPAAGTIADYISIGGDLVGGGVAQHSATLGEYLTLGGAQAGELVTNGGAQAGTAISDAGHQAADLASDLPAAPGVPSVLPAAVPTMIPAEAPGDLPVHFGAELPQGLPHLPVANPLPEVTNHVEHALTTDPVKEIVSVTDSPLADAIGPLNHAPLPEAADLDNLHGDLPLGH</sequence>
<organism evidence="1 2">
    <name type="scientific">Amycolatopsis thermalba</name>
    <dbReference type="NCBI Taxonomy" id="944492"/>
    <lineage>
        <taxon>Bacteria</taxon>
        <taxon>Bacillati</taxon>
        <taxon>Actinomycetota</taxon>
        <taxon>Actinomycetes</taxon>
        <taxon>Pseudonocardiales</taxon>
        <taxon>Pseudonocardiaceae</taxon>
        <taxon>Amycolatopsis</taxon>
    </lineage>
</organism>